<evidence type="ECO:0000313" key="2">
    <source>
        <dbReference type="Proteomes" id="UP000175168"/>
    </source>
</evidence>
<keyword evidence="2" id="KW-1185">Reference proteome</keyword>
<dbReference type="Proteomes" id="UP000175168">
    <property type="component" value="Segment"/>
</dbReference>
<sequence length="83" mass="9702">MCAALTPARRIFLLLRCSNEHDHGRGDDVLFACLRTICVSHTAMEWAISGRQLKNANRRHMYLHAKTYLRISGHLQMLWPIWQ</sequence>
<proteinExistence type="predicted"/>
<organism evidence="1 2">
    <name type="scientific">Meleagrid herpesvirus 1</name>
    <name type="common">MeHV-1</name>
    <name type="synonym">Turkey herpesvirus</name>
    <dbReference type="NCBI Taxonomy" id="37108"/>
    <lineage>
        <taxon>Viruses</taxon>
        <taxon>Duplodnaviria</taxon>
        <taxon>Heunggongvirae</taxon>
        <taxon>Peploviricota</taxon>
        <taxon>Herviviricetes</taxon>
        <taxon>Herpesvirales</taxon>
        <taxon>Orthoherpesviridae</taxon>
        <taxon>Alphaherpesvirinae</taxon>
        <taxon>Mardivirus</taxon>
        <taxon>Mardivirus meleagridalpha1</taxon>
    </lineage>
</organism>
<name>Q9DPP7_MEHV1</name>
<protein>
    <submittedName>
        <fullName evidence="1">Uncharacterized protein HVT068</fullName>
    </submittedName>
</protein>
<dbReference type="EMBL" id="AF291866">
    <property type="protein sequence ID" value="AAG45798.1"/>
    <property type="molecule type" value="Genomic_DNA"/>
</dbReference>
<accession>Q9DPP7</accession>
<organismHost>
    <name type="scientific">Meleagris gallopavo</name>
    <name type="common">Wild turkey</name>
    <dbReference type="NCBI Taxonomy" id="9103"/>
</organismHost>
<evidence type="ECO:0000313" key="1">
    <source>
        <dbReference type="EMBL" id="AAG45798.1"/>
    </source>
</evidence>
<organismHost>
    <name type="scientific">Gallus gallus</name>
    <name type="common">Chicken</name>
    <dbReference type="NCBI Taxonomy" id="9031"/>
</organismHost>
<reference evidence="1 2" key="1">
    <citation type="journal article" date="2001" name="J. Virol.">
        <title>The genome of turkey herpesvirus.</title>
        <authorList>
            <person name="Afonso C.L."/>
            <person name="Tulman E.R."/>
            <person name="Lu Z."/>
            <person name="Zsak L."/>
            <person name="Rock D.L."/>
            <person name="Kutish G.F."/>
        </authorList>
    </citation>
    <scope>NUCLEOTIDE SEQUENCE [LARGE SCALE GENOMIC DNA]</scope>
    <source>
        <strain evidence="1">FC126</strain>
    </source>
</reference>
<gene>
    <name evidence="1" type="primary">HVT068</name>
</gene>